<feature type="region of interest" description="Disordered" evidence="2">
    <location>
        <begin position="1"/>
        <end position="80"/>
    </location>
</feature>
<feature type="compositionally biased region" description="Low complexity" evidence="2">
    <location>
        <begin position="920"/>
        <end position="934"/>
    </location>
</feature>
<dbReference type="InterPro" id="IPR001315">
    <property type="entry name" value="CARD"/>
</dbReference>
<comment type="caution">
    <text evidence="4">The sequence shown here is derived from an EMBL/GenBank/DDBJ whole genome shotgun (WGS) entry which is preliminary data.</text>
</comment>
<name>A0ABU9PYL2_9BURK</name>
<feature type="compositionally biased region" description="Low complexity" evidence="2">
    <location>
        <begin position="53"/>
        <end position="72"/>
    </location>
</feature>
<feature type="coiled-coil region" evidence="1">
    <location>
        <begin position="495"/>
        <end position="522"/>
    </location>
</feature>
<dbReference type="RefSeq" id="WP_342830375.1">
    <property type="nucleotide sequence ID" value="NZ_JBANDC010000012.1"/>
</dbReference>
<feature type="region of interest" description="Disordered" evidence="2">
    <location>
        <begin position="1010"/>
        <end position="1029"/>
    </location>
</feature>
<dbReference type="PROSITE" id="PS50209">
    <property type="entry name" value="CARD"/>
    <property type="match status" value="1"/>
</dbReference>
<dbReference type="InterPro" id="IPR046673">
    <property type="entry name" value="ToxA_N"/>
</dbReference>
<evidence type="ECO:0000256" key="1">
    <source>
        <dbReference type="SAM" id="Coils"/>
    </source>
</evidence>
<feature type="region of interest" description="Disordered" evidence="2">
    <location>
        <begin position="905"/>
        <end position="935"/>
    </location>
</feature>
<evidence type="ECO:0000259" key="3">
    <source>
        <dbReference type="PROSITE" id="PS50209"/>
    </source>
</evidence>
<dbReference type="Proteomes" id="UP001495910">
    <property type="component" value="Unassembled WGS sequence"/>
</dbReference>
<feature type="domain" description="CARD" evidence="3">
    <location>
        <begin position="1152"/>
        <end position="1226"/>
    </location>
</feature>
<protein>
    <submittedName>
        <fullName evidence="4">DUF6543 domain-containing protein</fullName>
    </submittedName>
</protein>
<keyword evidence="1" id="KW-0175">Coiled coil</keyword>
<reference evidence="4 5" key="1">
    <citation type="submission" date="2024-02" db="EMBL/GenBank/DDBJ databases">
        <title>Draft genome sequence of Collimonas sp. strain H4R21, an effective mineral-weathering bacterial strain isolated from the beech rhizosphere.</title>
        <authorList>
            <person name="Morin E."/>
            <person name="Uroz S."/>
            <person name="Leveau J.H.J."/>
            <person name="Kumar R."/>
            <person name="Rey M.W."/>
            <person name="Pham J."/>
        </authorList>
    </citation>
    <scope>NUCLEOTIDE SEQUENCE [LARGE SCALE GENOMIC DNA]</scope>
    <source>
        <strain evidence="4 5">H4R21</strain>
    </source>
</reference>
<gene>
    <name evidence="4" type="ORF">V8G57_17030</name>
</gene>
<keyword evidence="5" id="KW-1185">Reference proteome</keyword>
<dbReference type="Pfam" id="PF20178">
    <property type="entry name" value="ToxA_N"/>
    <property type="match status" value="1"/>
</dbReference>
<organism evidence="4 5">
    <name type="scientific">Collimonas rhizosphaerae</name>
    <dbReference type="NCBI Taxonomy" id="3126357"/>
    <lineage>
        <taxon>Bacteria</taxon>
        <taxon>Pseudomonadati</taxon>
        <taxon>Pseudomonadota</taxon>
        <taxon>Betaproteobacteria</taxon>
        <taxon>Burkholderiales</taxon>
        <taxon>Oxalobacteraceae</taxon>
        <taxon>Collimonas</taxon>
    </lineage>
</organism>
<feature type="compositionally biased region" description="Basic and acidic residues" evidence="2">
    <location>
        <begin position="1012"/>
        <end position="1022"/>
    </location>
</feature>
<dbReference type="EMBL" id="JBANDC010000012">
    <property type="protein sequence ID" value="MEM4989099.1"/>
    <property type="molecule type" value="Genomic_DNA"/>
</dbReference>
<evidence type="ECO:0000256" key="2">
    <source>
        <dbReference type="SAM" id="MobiDB-lite"/>
    </source>
</evidence>
<sequence length="1479" mass="162978">MSISSSSQFPPVIRTPYNPPPIGPSVSASKAPEPNDEATDDKGSERPSRSTNSVSTASALTGSSVSGSGASSQPTTNGADVVNGQIDKLEQSSANSEKVFAQKPSLMEKLAEKFAAQHPKVPRPIDLTKTYVNTYRITRVPGHTDENGVYVFGKTVRTLESSKSVADWIADKYASGPGVNPLDNDILANSTLGRGIYSDPTAVEESAEIGGVSVRDLQRFLDQPGTGDDLEKTAIDQNNEYYSQPNSQTGGLSVKQWLVNTRKERIRTEADLRVGDGTLQPKSKKLIDTVMANPTLAELEKLPVDQRPNVTPLSIRFDLNSQVADTPIPGAFYMSTPQAAGKGSGADDAALVLSIPGEALREFDSEDAMNGYIDARSHHPEERKSLLNLLQAQVRSAVGETRFTLSPSDSPKPRIDANRNFFEYSVQGQIDQQNADIRYEFGQAKVQRADLNVFDAIGKSANAPLRQSFDTRGVLEERDAQLLEANSPAWRQNATDAQLRQLEEVEKKREASEEKVRDLAAEKKIPPLPEFTNNEINAAIEKKYPGWRIYPEQVTVSITELTPGARIPGTVGSAGAPTPTTNVKQVPVVEYFLGNNPPWDASSRRQELSMTLIDSKGNRKKLSSDEIKKMVTDANVGQKYQDKLKETFLSSGGQDLRVAWTQYQTAKMDVDAKEARLQGVFSEDSPERPAYDWVESVIQYPDAKTRPKISGQAIQAEALIIGGSAPHYRRGFSVDGVMAIGPKNGAVVLCTPEAPDGLTMQVFASREEMAQSPRLRTPEMVAYLMARVSENGQVEVAKLGGPATGGPYRGPTTVGTHEIRGNVQDEMYTAHVNMMIANANVQSTTNAERNKQSALNIFNTAVDIVNYLLMIPGAGRIAGGVRGLFRSPNIRSQLAKLKTLPRLFKKRGPRGEDTIDLLPRSSTSSSTNSLSSRRLSADIDPTKLKHVGKNIFADPSTNKQYLLYRSTWVETFTQGEKRFIRDPQNPLEPMEMKKIGEEWVPQLQEEVAIPEKPSKTRAERNAELPTDLSSRPFDENALMHYRIELINYLSTEGNQETFLNFLDIQAAKGNISLDDRAAILVASDPYERAKLFLELYESRSPEALPKFPAELMQAIGNGTEVTLAKESVAKLIAEERKTLADLPAKLEANGPFDQAAMKIHRKELMKLLSADSNKDTFSNLLDIQAAKGNISLDDRAAILAESNPNQRARLFLQLYESRSPEALPTFPAELTQAIANGTEVTLAKESVAKLIAEERKTLADLPAKLEANGPFDQAAMKIHRKELMKLLSADSNKGTLTRLIDYAYFDGEISAADAHQLRRTPNPHERARLFLERYEGRNPKTLPKFPAELKQAILDTPEFAPKEGIRPDFAVKDRNALADLPAKLEANGPFDQATMKTHRKELIKLLSADSNKGTLTRLIDYAYFDGEISAVDAHQLRRTPDPYERARLFLERYESSNPKTLPKFPAELKQAILDTPEIA</sequence>
<evidence type="ECO:0000313" key="5">
    <source>
        <dbReference type="Proteomes" id="UP001495910"/>
    </source>
</evidence>
<evidence type="ECO:0000313" key="4">
    <source>
        <dbReference type="EMBL" id="MEM4989099.1"/>
    </source>
</evidence>
<proteinExistence type="predicted"/>
<accession>A0ABU9PYL2</accession>